<name>A0ABN2MCU1_9MICO</name>
<sequence length="132" mass="13981">MVVGGLMAGCTAEPMDAESGAGLKVRADEITVEWDGHCGVGVRVENTSDHPVKFVEADEEVFDGSSTTEWRLALPHHVPEDGAVRGYDVGPFPTTLEPGAVATHAVVVYCKEDPSYTITVNSINAGSVSFDF</sequence>
<protein>
    <recommendedName>
        <fullName evidence="3">DUF4352 domain-containing protein</fullName>
    </recommendedName>
</protein>
<organism evidence="1 2">
    <name type="scientific">Agromyces neolithicus</name>
    <dbReference type="NCBI Taxonomy" id="269420"/>
    <lineage>
        <taxon>Bacteria</taxon>
        <taxon>Bacillati</taxon>
        <taxon>Actinomycetota</taxon>
        <taxon>Actinomycetes</taxon>
        <taxon>Micrococcales</taxon>
        <taxon>Microbacteriaceae</taxon>
        <taxon>Agromyces</taxon>
    </lineage>
</organism>
<comment type="caution">
    <text evidence="1">The sequence shown here is derived from an EMBL/GenBank/DDBJ whole genome shotgun (WGS) entry which is preliminary data.</text>
</comment>
<dbReference type="Proteomes" id="UP001500002">
    <property type="component" value="Unassembled WGS sequence"/>
</dbReference>
<evidence type="ECO:0000313" key="1">
    <source>
        <dbReference type="EMBL" id="GAA1819068.1"/>
    </source>
</evidence>
<proteinExistence type="predicted"/>
<gene>
    <name evidence="1" type="ORF">GCM10009749_31710</name>
</gene>
<evidence type="ECO:0000313" key="2">
    <source>
        <dbReference type="Proteomes" id="UP001500002"/>
    </source>
</evidence>
<accession>A0ABN2MCU1</accession>
<dbReference type="EMBL" id="BAAANJ010000018">
    <property type="protein sequence ID" value="GAA1819068.1"/>
    <property type="molecule type" value="Genomic_DNA"/>
</dbReference>
<evidence type="ECO:0008006" key="3">
    <source>
        <dbReference type="Google" id="ProtNLM"/>
    </source>
</evidence>
<reference evidence="1 2" key="1">
    <citation type="journal article" date="2019" name="Int. J. Syst. Evol. Microbiol.">
        <title>The Global Catalogue of Microorganisms (GCM) 10K type strain sequencing project: providing services to taxonomists for standard genome sequencing and annotation.</title>
        <authorList>
            <consortium name="The Broad Institute Genomics Platform"/>
            <consortium name="The Broad Institute Genome Sequencing Center for Infectious Disease"/>
            <person name="Wu L."/>
            <person name="Ma J."/>
        </authorList>
    </citation>
    <scope>NUCLEOTIDE SEQUENCE [LARGE SCALE GENOMIC DNA]</scope>
    <source>
        <strain evidence="1 2">JCM 14322</strain>
    </source>
</reference>
<keyword evidence="2" id="KW-1185">Reference proteome</keyword>